<dbReference type="GO" id="GO:0006744">
    <property type="term" value="P:ubiquinone biosynthetic process"/>
    <property type="evidence" value="ECO:0007669"/>
    <property type="project" value="UniProtKB-UniPathway"/>
</dbReference>
<feature type="transmembrane region" description="Helical" evidence="8">
    <location>
        <begin position="20"/>
        <end position="42"/>
    </location>
</feature>
<dbReference type="Pfam" id="PF01494">
    <property type="entry name" value="FAD_binding_3"/>
    <property type="match status" value="1"/>
</dbReference>
<dbReference type="NCBIfam" id="NF004356">
    <property type="entry name" value="PRK05732.1"/>
    <property type="match status" value="1"/>
</dbReference>
<comment type="caution">
    <text evidence="10">The sequence shown here is derived from an EMBL/GenBank/DDBJ whole genome shotgun (WGS) entry which is preliminary data.</text>
</comment>
<dbReference type="InterPro" id="IPR036188">
    <property type="entry name" value="FAD/NAD-bd_sf"/>
</dbReference>
<keyword evidence="5" id="KW-0274">FAD</keyword>
<name>A0A4R1F470_9GAMM</name>
<evidence type="ECO:0000256" key="2">
    <source>
        <dbReference type="ARBA" id="ARBA00004749"/>
    </source>
</evidence>
<evidence type="ECO:0000256" key="4">
    <source>
        <dbReference type="ARBA" id="ARBA00022630"/>
    </source>
</evidence>
<comment type="cofactor">
    <cofactor evidence="1">
        <name>FAD</name>
        <dbReference type="ChEBI" id="CHEBI:57692"/>
    </cofactor>
</comment>
<sequence length="433" mass="46981">MNEQSITKQSTNKQPGGKDVYDIIIVGGGMVGASLAVALLPLKLKVALVDEFEFGAPSQPSYDDRAIALSYGSSLIFKGMGLWDELKPKTTGINNIHVSDRGHFGAARLSAEKENVPSLGYLVESKVLGQQLYEVLKNTDVDLIQPASVKNLSESDNAVTLELENNNELSQISARLLVAADGTTSKIRELSGINITRSDYKQSAIVSNVSTEKTHNGEAFERFTDNGPIALLPMSDNRCSLVWTHNTEGGIESLDAVMAMSDQDFLNELGKEFGYRLGRFTRVGKRSTFPLSLVTADKNTANRTVIIGNASHTLHPVAGQGLNLALRDVAVLTDLVADLMGSNQTESTINNIASLLSAYEETRKGDLKGTIQYTDSLVRLFSNDQALLGHARAGGLLAFDRLPPLRNWLTRKSMGINYRQSRLARGLALRVAS</sequence>
<evidence type="ECO:0000256" key="8">
    <source>
        <dbReference type="SAM" id="Phobius"/>
    </source>
</evidence>
<keyword evidence="4" id="KW-0285">Flavoprotein</keyword>
<evidence type="ECO:0000256" key="6">
    <source>
        <dbReference type="ARBA" id="ARBA00023002"/>
    </source>
</evidence>
<keyword evidence="11" id="KW-1185">Reference proteome</keyword>
<dbReference type="PANTHER" id="PTHR43876:SF8">
    <property type="entry name" value="2-OCTAPRENYL-6-METHOXYPHENOL HYDROXYLASE"/>
    <property type="match status" value="1"/>
</dbReference>
<evidence type="ECO:0000256" key="5">
    <source>
        <dbReference type="ARBA" id="ARBA00022827"/>
    </source>
</evidence>
<dbReference type="GO" id="GO:0008681">
    <property type="term" value="F:2-octaprenyl-6-methoxyphenol hydroxylase activity"/>
    <property type="evidence" value="ECO:0007669"/>
    <property type="project" value="InterPro"/>
</dbReference>
<dbReference type="RefSeq" id="WP_131904296.1">
    <property type="nucleotide sequence ID" value="NZ_BAAAFU010000008.1"/>
</dbReference>
<dbReference type="NCBIfam" id="TIGR01984">
    <property type="entry name" value="UbiH"/>
    <property type="match status" value="1"/>
</dbReference>
<gene>
    <name evidence="10" type="ORF">EV695_0471</name>
</gene>
<comment type="pathway">
    <text evidence="2">Cofactor biosynthesis; ubiquinone biosynthesis.</text>
</comment>
<reference evidence="10 11" key="1">
    <citation type="submission" date="2019-03" db="EMBL/GenBank/DDBJ databases">
        <title>Genomic Encyclopedia of Type Strains, Phase IV (KMG-IV): sequencing the most valuable type-strain genomes for metagenomic binning, comparative biology and taxonomic classification.</title>
        <authorList>
            <person name="Goeker M."/>
        </authorList>
    </citation>
    <scope>NUCLEOTIDE SEQUENCE [LARGE SCALE GENOMIC DNA]</scope>
    <source>
        <strain evidence="10 11">DSM 24830</strain>
    </source>
</reference>
<comment type="similarity">
    <text evidence="3">Belongs to the UbiH/COQ6 family.</text>
</comment>
<dbReference type="NCBIfam" id="TIGR01988">
    <property type="entry name" value="Ubi-OHases"/>
    <property type="match status" value="1"/>
</dbReference>
<evidence type="ECO:0000313" key="11">
    <source>
        <dbReference type="Proteomes" id="UP000294887"/>
    </source>
</evidence>
<keyword evidence="8" id="KW-0472">Membrane</keyword>
<dbReference type="PRINTS" id="PR00420">
    <property type="entry name" value="RNGMNOXGNASE"/>
</dbReference>
<evidence type="ECO:0000256" key="1">
    <source>
        <dbReference type="ARBA" id="ARBA00001974"/>
    </source>
</evidence>
<dbReference type="PANTHER" id="PTHR43876">
    <property type="entry name" value="UBIQUINONE BIOSYNTHESIS MONOOXYGENASE COQ6, MITOCHONDRIAL"/>
    <property type="match status" value="1"/>
</dbReference>
<organism evidence="10 11">
    <name type="scientific">Cocleimonas flava</name>
    <dbReference type="NCBI Taxonomy" id="634765"/>
    <lineage>
        <taxon>Bacteria</taxon>
        <taxon>Pseudomonadati</taxon>
        <taxon>Pseudomonadota</taxon>
        <taxon>Gammaproteobacteria</taxon>
        <taxon>Thiotrichales</taxon>
        <taxon>Thiotrichaceae</taxon>
        <taxon>Cocleimonas</taxon>
    </lineage>
</organism>
<dbReference type="Proteomes" id="UP000294887">
    <property type="component" value="Unassembled WGS sequence"/>
</dbReference>
<evidence type="ECO:0000256" key="3">
    <source>
        <dbReference type="ARBA" id="ARBA00005349"/>
    </source>
</evidence>
<dbReference type="AlphaFoldDB" id="A0A4R1F470"/>
<dbReference type="EMBL" id="SMFQ01000002">
    <property type="protein sequence ID" value="TCJ88613.1"/>
    <property type="molecule type" value="Genomic_DNA"/>
</dbReference>
<dbReference type="InterPro" id="IPR010971">
    <property type="entry name" value="UbiH/COQ6"/>
</dbReference>
<dbReference type="OrthoDB" id="9769565at2"/>
<dbReference type="UniPathway" id="UPA00232"/>
<dbReference type="SUPFAM" id="SSF51905">
    <property type="entry name" value="FAD/NAD(P)-binding domain"/>
    <property type="match status" value="1"/>
</dbReference>
<evidence type="ECO:0000256" key="7">
    <source>
        <dbReference type="ARBA" id="ARBA00023033"/>
    </source>
</evidence>
<proteinExistence type="inferred from homology"/>
<dbReference type="InterPro" id="IPR011295">
    <property type="entry name" value="UbiH"/>
</dbReference>
<keyword evidence="6" id="KW-0560">Oxidoreductase</keyword>
<protein>
    <submittedName>
        <fullName evidence="10">2-octaprenyl-6-methoxyphenol hydroxylase /2-octaprenyl-3-methyl-6-methoxy-1,4-benzoquinol hydroxylase</fullName>
    </submittedName>
</protein>
<keyword evidence="8" id="KW-0812">Transmembrane</keyword>
<dbReference type="GO" id="GO:0071949">
    <property type="term" value="F:FAD binding"/>
    <property type="evidence" value="ECO:0007669"/>
    <property type="project" value="InterPro"/>
</dbReference>
<keyword evidence="8" id="KW-1133">Transmembrane helix</keyword>
<keyword evidence="7" id="KW-0503">Monooxygenase</keyword>
<evidence type="ECO:0000313" key="10">
    <source>
        <dbReference type="EMBL" id="TCJ88613.1"/>
    </source>
</evidence>
<feature type="domain" description="FAD-binding" evidence="9">
    <location>
        <begin position="21"/>
        <end position="340"/>
    </location>
</feature>
<accession>A0A4R1F470</accession>
<evidence type="ECO:0000259" key="9">
    <source>
        <dbReference type="Pfam" id="PF01494"/>
    </source>
</evidence>
<dbReference type="InterPro" id="IPR051205">
    <property type="entry name" value="UbiH/COQ6_monooxygenase"/>
</dbReference>
<dbReference type="Gene3D" id="3.50.50.60">
    <property type="entry name" value="FAD/NAD(P)-binding domain"/>
    <property type="match status" value="2"/>
</dbReference>
<dbReference type="InterPro" id="IPR002938">
    <property type="entry name" value="FAD-bd"/>
</dbReference>